<sequence length="76" mass="8375">MKQTGHIQTGLFHLLDNLLIYPTLTGSKTPTSRFERSKEDKGEITARKDPISLTLLFPVIFIAAVLSLIYVGIASS</sequence>
<evidence type="ECO:0000256" key="1">
    <source>
        <dbReference type="SAM" id="Phobius"/>
    </source>
</evidence>
<gene>
    <name evidence="2" type="ORF">K9V48_25950</name>
</gene>
<reference evidence="2" key="1">
    <citation type="submission" date="2024-05" db="EMBL/GenBank/DDBJ databases">
        <title>Metabacillus sp. nov., isolated from the rhizosphere soil of tomato plants.</title>
        <authorList>
            <person name="Ma R."/>
        </authorList>
    </citation>
    <scope>NUCLEOTIDE SEQUENCE</scope>
    <source>
        <strain evidence="2">DBTR6</strain>
    </source>
</reference>
<accession>A0ABS7UZ23</accession>
<organism evidence="2 3">
    <name type="scientific">Metabacillus rhizolycopersici</name>
    <dbReference type="NCBI Taxonomy" id="2875709"/>
    <lineage>
        <taxon>Bacteria</taxon>
        <taxon>Bacillati</taxon>
        <taxon>Bacillota</taxon>
        <taxon>Bacilli</taxon>
        <taxon>Bacillales</taxon>
        <taxon>Bacillaceae</taxon>
        <taxon>Metabacillus</taxon>
    </lineage>
</organism>
<protein>
    <submittedName>
        <fullName evidence="2">Uncharacterized protein</fullName>
    </submittedName>
</protein>
<proteinExistence type="predicted"/>
<evidence type="ECO:0000313" key="3">
    <source>
        <dbReference type="Proteomes" id="UP001165287"/>
    </source>
</evidence>
<evidence type="ECO:0000313" key="2">
    <source>
        <dbReference type="EMBL" id="MBZ5753571.1"/>
    </source>
</evidence>
<dbReference type="EMBL" id="JAIQUM010000124">
    <property type="protein sequence ID" value="MBZ5753571.1"/>
    <property type="molecule type" value="Genomic_DNA"/>
</dbReference>
<dbReference type="RefSeq" id="WP_224141983.1">
    <property type="nucleotide sequence ID" value="NZ_JAIQUM010000124.1"/>
</dbReference>
<feature type="transmembrane region" description="Helical" evidence="1">
    <location>
        <begin position="51"/>
        <end position="73"/>
    </location>
</feature>
<keyword evidence="1" id="KW-0472">Membrane</keyword>
<keyword evidence="1" id="KW-0812">Transmembrane</keyword>
<dbReference type="Proteomes" id="UP001165287">
    <property type="component" value="Unassembled WGS sequence"/>
</dbReference>
<comment type="caution">
    <text evidence="2">The sequence shown here is derived from an EMBL/GenBank/DDBJ whole genome shotgun (WGS) entry which is preliminary data.</text>
</comment>
<keyword evidence="1" id="KW-1133">Transmembrane helix</keyword>
<keyword evidence="3" id="KW-1185">Reference proteome</keyword>
<name>A0ABS7UZ23_9BACI</name>